<dbReference type="InterPro" id="IPR014710">
    <property type="entry name" value="RmlC-like_jellyroll"/>
</dbReference>
<name>U7D750_9BACT</name>
<dbReference type="Proteomes" id="UP000017148">
    <property type="component" value="Unassembled WGS sequence"/>
</dbReference>
<dbReference type="EMBL" id="ASJR01000009">
    <property type="protein sequence ID" value="ERP31773.1"/>
    <property type="molecule type" value="Genomic_DNA"/>
</dbReference>
<protein>
    <submittedName>
        <fullName evidence="2">Putative CAP family transcription factor</fullName>
    </submittedName>
</protein>
<dbReference type="InterPro" id="IPR000595">
    <property type="entry name" value="cNMP-bd_dom"/>
</dbReference>
<feature type="domain" description="Cyclic nucleotide-binding" evidence="1">
    <location>
        <begin position="316"/>
        <end position="394"/>
    </location>
</feature>
<dbReference type="RefSeq" id="WP_022636692.1">
    <property type="nucleotide sequence ID" value="NZ_ASJR01000009.1"/>
</dbReference>
<dbReference type="GO" id="GO:0005829">
    <property type="term" value="C:cytosol"/>
    <property type="evidence" value="ECO:0007669"/>
    <property type="project" value="TreeGrafter"/>
</dbReference>
<dbReference type="SUPFAM" id="SSF51206">
    <property type="entry name" value="cAMP-binding domain-like"/>
    <property type="match status" value="1"/>
</dbReference>
<evidence type="ECO:0000259" key="1">
    <source>
        <dbReference type="PROSITE" id="PS50042"/>
    </source>
</evidence>
<dbReference type="PROSITE" id="PS00889">
    <property type="entry name" value="CNMP_BINDING_2"/>
    <property type="match status" value="1"/>
</dbReference>
<sequence length="441" mass="49977">MASHLIPTTICISNNPEIKKEVSHCFLEKETLLFASNADDFDTISLNTASVIIIDFSDWHLGFSVLDTLSHDPWLHYQNVITIYNCHKTARQISGSRVVNLAAGLSKFEIREDLPVILKVIRLNRNLLSDRAVPQNYDFGCMGTYRIANSITEVEVLVNLVTSLLYNTGKIDWHRKSQVTTALMELLVNAVEHGNCEIGYNEKKSYLSAGKPIDQLIKQRLSKKHIQQRRVTFSYKITTEGSVFTIIDEGKGFNWKKYLHETKYIDYTGENGRGIMIALSSLDRLHYNPKGNIVNCLINHRDTIANEIPIIFRDKDPVKITAGTTIIREDEVSNTLFFIVSGRFAVSVNSVRISTITPDHVFIGEMALLTSGKRTATVRSLTDAQIIPIDKIDFILKLNQYPHYSFFMAKLLAQKLNKSNYIISKILDTQKDTHRGDTPLP</sequence>
<evidence type="ECO:0000313" key="2">
    <source>
        <dbReference type="EMBL" id="ERP31773.1"/>
    </source>
</evidence>
<dbReference type="CDD" id="cd00038">
    <property type="entry name" value="CAP_ED"/>
    <property type="match status" value="1"/>
</dbReference>
<accession>U7D750</accession>
<dbReference type="AlphaFoldDB" id="U7D750"/>
<dbReference type="STRING" id="1313304.CALK_1215"/>
<dbReference type="GO" id="GO:0005952">
    <property type="term" value="C:cAMP-dependent protein kinase complex"/>
    <property type="evidence" value="ECO:0007669"/>
    <property type="project" value="InterPro"/>
</dbReference>
<keyword evidence="3" id="KW-1185">Reference proteome</keyword>
<reference evidence="2 3" key="1">
    <citation type="journal article" date="2013" name="Environ. Microbiol.">
        <title>Genome analysis of Chitinivibrio alkaliphilus gen. nov., sp. nov., a novel extremely haloalkaliphilic anaerobic chitinolytic bacterium from the candidate phylum Termite Group 3.</title>
        <authorList>
            <person name="Sorokin D.Y."/>
            <person name="Gumerov V.M."/>
            <person name="Rakitin A.L."/>
            <person name="Beletsky A.V."/>
            <person name="Damste J.S."/>
            <person name="Muyzer G."/>
            <person name="Mardanov A.V."/>
            <person name="Ravin N.V."/>
        </authorList>
    </citation>
    <scope>NUCLEOTIDE SEQUENCE [LARGE SCALE GENOMIC DNA]</scope>
    <source>
        <strain evidence="2 3">ACht1</strain>
    </source>
</reference>
<dbReference type="GO" id="GO:0004862">
    <property type="term" value="F:cAMP-dependent protein kinase inhibitor activity"/>
    <property type="evidence" value="ECO:0007669"/>
    <property type="project" value="TreeGrafter"/>
</dbReference>
<dbReference type="GO" id="GO:0030552">
    <property type="term" value="F:cAMP binding"/>
    <property type="evidence" value="ECO:0007669"/>
    <property type="project" value="TreeGrafter"/>
</dbReference>
<dbReference type="InterPro" id="IPR018490">
    <property type="entry name" value="cNMP-bd_dom_sf"/>
</dbReference>
<dbReference type="Gene3D" id="2.60.120.10">
    <property type="entry name" value="Jelly Rolls"/>
    <property type="match status" value="1"/>
</dbReference>
<dbReference type="Pfam" id="PF00027">
    <property type="entry name" value="cNMP_binding"/>
    <property type="match status" value="1"/>
</dbReference>
<dbReference type="GO" id="GO:0034236">
    <property type="term" value="F:protein kinase A catalytic subunit binding"/>
    <property type="evidence" value="ECO:0007669"/>
    <property type="project" value="TreeGrafter"/>
</dbReference>
<dbReference type="PANTHER" id="PTHR11635:SF152">
    <property type="entry name" value="CAMP-DEPENDENT PROTEIN KINASE TYPE I REGULATORY SUBUNIT-RELATED"/>
    <property type="match status" value="1"/>
</dbReference>
<dbReference type="OrthoDB" id="5456285at2"/>
<proteinExistence type="predicted"/>
<organism evidence="2 3">
    <name type="scientific">Chitinivibrio alkaliphilus ACht1</name>
    <dbReference type="NCBI Taxonomy" id="1313304"/>
    <lineage>
        <taxon>Bacteria</taxon>
        <taxon>Pseudomonadati</taxon>
        <taxon>Fibrobacterota</taxon>
        <taxon>Chitinivibrionia</taxon>
        <taxon>Chitinivibrionales</taxon>
        <taxon>Chitinivibrionaceae</taxon>
        <taxon>Chitinivibrio</taxon>
    </lineage>
</organism>
<comment type="caution">
    <text evidence="2">The sequence shown here is derived from an EMBL/GenBank/DDBJ whole genome shotgun (WGS) entry which is preliminary data.</text>
</comment>
<dbReference type="PANTHER" id="PTHR11635">
    <property type="entry name" value="CAMP-DEPENDENT PROTEIN KINASE REGULATORY CHAIN"/>
    <property type="match status" value="1"/>
</dbReference>
<dbReference type="SMART" id="SM00100">
    <property type="entry name" value="cNMP"/>
    <property type="match status" value="1"/>
</dbReference>
<gene>
    <name evidence="2" type="ORF">CALK_1215</name>
</gene>
<dbReference type="InterPro" id="IPR036890">
    <property type="entry name" value="HATPase_C_sf"/>
</dbReference>
<dbReference type="eggNOG" id="COG2172">
    <property type="taxonomic scope" value="Bacteria"/>
</dbReference>
<dbReference type="InterPro" id="IPR018488">
    <property type="entry name" value="cNMP-bd_CS"/>
</dbReference>
<dbReference type="InterPro" id="IPR050503">
    <property type="entry name" value="cAMP-dep_PK_reg_su-like"/>
</dbReference>
<dbReference type="Gene3D" id="3.30.565.10">
    <property type="entry name" value="Histidine kinase-like ATPase, C-terminal domain"/>
    <property type="match status" value="1"/>
</dbReference>
<evidence type="ECO:0000313" key="3">
    <source>
        <dbReference type="Proteomes" id="UP000017148"/>
    </source>
</evidence>
<dbReference type="PROSITE" id="PS50042">
    <property type="entry name" value="CNMP_BINDING_3"/>
    <property type="match status" value="1"/>
</dbReference>